<comment type="subcellular location">
    <subcellularLocation>
        <location evidence="1">Cytoplasm</location>
        <location evidence="1">Cytosol</location>
    </subcellularLocation>
</comment>
<protein>
    <submittedName>
        <fullName evidence="6">Flagellar protein FliS</fullName>
    </submittedName>
</protein>
<keyword evidence="6" id="KW-0966">Cell projection</keyword>
<dbReference type="GO" id="GO:0005829">
    <property type="term" value="C:cytosol"/>
    <property type="evidence" value="ECO:0007669"/>
    <property type="project" value="UniProtKB-SubCell"/>
</dbReference>
<dbReference type="RefSeq" id="WP_092477888.1">
    <property type="nucleotide sequence ID" value="NZ_FOHN01000011.1"/>
</dbReference>
<evidence type="ECO:0000256" key="4">
    <source>
        <dbReference type="ARBA" id="ARBA00022795"/>
    </source>
</evidence>
<dbReference type="Gene3D" id="1.20.120.340">
    <property type="entry name" value="Flagellar protein FliS"/>
    <property type="match status" value="1"/>
</dbReference>
<keyword evidence="3" id="KW-0963">Cytoplasm</keyword>
<keyword evidence="6" id="KW-0282">Flagellum</keyword>
<dbReference type="STRING" id="29364.SAMN04487772_11173"/>
<keyword evidence="5" id="KW-0143">Chaperone</keyword>
<dbReference type="InterPro" id="IPR036584">
    <property type="entry name" value="FliS_sf"/>
</dbReference>
<keyword evidence="7" id="KW-1185">Reference proteome</keyword>
<dbReference type="PIRSF" id="PIRSF039090">
    <property type="entry name" value="Flis"/>
    <property type="match status" value="1"/>
</dbReference>
<dbReference type="Pfam" id="PF02561">
    <property type="entry name" value="FliS"/>
    <property type="match status" value="1"/>
</dbReference>
<dbReference type="OrthoDB" id="1524959at2"/>
<dbReference type="InterPro" id="IPR003713">
    <property type="entry name" value="FliS"/>
</dbReference>
<comment type="similarity">
    <text evidence="2">Belongs to the FliS family.</text>
</comment>
<gene>
    <name evidence="6" type="ORF">SAMN04487772_11173</name>
</gene>
<dbReference type="AlphaFoldDB" id="A0A1I0CU07"/>
<evidence type="ECO:0000313" key="7">
    <source>
        <dbReference type="Proteomes" id="UP000199800"/>
    </source>
</evidence>
<evidence type="ECO:0000256" key="2">
    <source>
        <dbReference type="ARBA" id="ARBA00008787"/>
    </source>
</evidence>
<dbReference type="NCBIfam" id="TIGR00208">
    <property type="entry name" value="fliS"/>
    <property type="match status" value="1"/>
</dbReference>
<dbReference type="GO" id="GO:0044780">
    <property type="term" value="P:bacterial-type flagellum assembly"/>
    <property type="evidence" value="ECO:0007669"/>
    <property type="project" value="InterPro"/>
</dbReference>
<evidence type="ECO:0000256" key="1">
    <source>
        <dbReference type="ARBA" id="ARBA00004514"/>
    </source>
</evidence>
<accession>A0A1I0CU07</accession>
<evidence type="ECO:0000256" key="3">
    <source>
        <dbReference type="ARBA" id="ARBA00022490"/>
    </source>
</evidence>
<dbReference type="Proteomes" id="UP000199800">
    <property type="component" value="Unassembled WGS sequence"/>
</dbReference>
<proteinExistence type="inferred from homology"/>
<evidence type="ECO:0000256" key="5">
    <source>
        <dbReference type="ARBA" id="ARBA00023186"/>
    </source>
</evidence>
<keyword evidence="6" id="KW-0969">Cilium</keyword>
<dbReference type="PANTHER" id="PTHR34773:SF1">
    <property type="entry name" value="FLAGELLAR SECRETION CHAPERONE FLIS"/>
    <property type="match status" value="1"/>
</dbReference>
<evidence type="ECO:0000313" key="6">
    <source>
        <dbReference type="EMBL" id="SET23286.1"/>
    </source>
</evidence>
<dbReference type="SUPFAM" id="SSF101116">
    <property type="entry name" value="Flagellar export chaperone FliS"/>
    <property type="match status" value="1"/>
</dbReference>
<dbReference type="PANTHER" id="PTHR34773">
    <property type="entry name" value="FLAGELLAR SECRETION CHAPERONE FLIS"/>
    <property type="match status" value="1"/>
</dbReference>
<organism evidence="6 7">
    <name type="scientific">[Clostridium] polysaccharolyticum</name>
    <dbReference type="NCBI Taxonomy" id="29364"/>
    <lineage>
        <taxon>Bacteria</taxon>
        <taxon>Bacillati</taxon>
        <taxon>Bacillota</taxon>
        <taxon>Clostridia</taxon>
        <taxon>Lachnospirales</taxon>
        <taxon>Lachnospiraceae</taxon>
    </lineage>
</organism>
<sequence length="124" mass="14084">MSFNAAAAYQNSKVQTASGADLTLMLYEGAIKFCNIAKAAIEKRDIQGANTNIQKAERIILELQATLDFKYPVAENFNNVYKYIQGKLFQANIKKDADLLEEALTEIRDMRDIWKQVMAKSRMK</sequence>
<dbReference type="EMBL" id="FOHN01000011">
    <property type="protein sequence ID" value="SET23286.1"/>
    <property type="molecule type" value="Genomic_DNA"/>
</dbReference>
<keyword evidence="4" id="KW-1005">Bacterial flagellum biogenesis</keyword>
<reference evidence="6 7" key="1">
    <citation type="submission" date="2016-10" db="EMBL/GenBank/DDBJ databases">
        <authorList>
            <person name="de Groot N.N."/>
        </authorList>
    </citation>
    <scope>NUCLEOTIDE SEQUENCE [LARGE SCALE GENOMIC DNA]</scope>
    <source>
        <strain evidence="6 7">DSM 1801</strain>
    </source>
</reference>
<dbReference type="GO" id="GO:0071973">
    <property type="term" value="P:bacterial-type flagellum-dependent cell motility"/>
    <property type="evidence" value="ECO:0007669"/>
    <property type="project" value="TreeGrafter"/>
</dbReference>
<dbReference type="CDD" id="cd16098">
    <property type="entry name" value="FliS"/>
    <property type="match status" value="1"/>
</dbReference>
<name>A0A1I0CU07_9FIRM</name>